<evidence type="ECO:0000313" key="2">
    <source>
        <dbReference type="Proteomes" id="UP000308600"/>
    </source>
</evidence>
<name>A0ACD3AMK4_9AGAR</name>
<keyword evidence="2" id="KW-1185">Reference proteome</keyword>
<evidence type="ECO:0000313" key="1">
    <source>
        <dbReference type="EMBL" id="TFK66930.1"/>
    </source>
</evidence>
<sequence>MDVASTHQASFSDLPNELIFKILQQRKLSLPTVALVSRHLNQLATSVFLFSKGLPCTNPSHLTLRINFDGYPNTQFPPGGADLSLVLVSLDITSVGWLQLEWDSLYCMPILHQRNRVYARLSRFIRRLSHIDRVSLCLEGGCSPLLPAGMFSVSADPVTDLLNACIEKKCKRMWIKASWPRDADVQCYRPLKSWARNCLLSLCKQLEYPQAYATDCGPNWRFITAQYLLCHGSYTEAMDKLSTDTAQTLLSQSILNQNACSLTSLTIASPTLILPPQSKWLYQLLFASSLTTLIFDHVMPSRPGTWCAAFSWMANTSLPKTLQNLAITECKDVREGPLIEFISCLRCLISLEVTSRLLPSDPMDSPHPSLVLPQLTLIVAPINVLKMFLVAPLSSSSYVSLLPFSWLKNTLIDPLPSLTSLRILVHGDPPITPARFQELHEMIVVFSHSNSQPPASNNGTKLTSVTIDLDLWNNRPPNISLYQALGSEFCNASSMPSFELVTDLVLSPCHIRALLPPANHSGIDLFCEQTASMFPNLKRVYIHILYYENRIPVFGVIAQTLKEVLNSLESVTVVFGRTKSGEEKRKTYEL</sequence>
<proteinExistence type="predicted"/>
<organism evidence="1 2">
    <name type="scientific">Pluteus cervinus</name>
    <dbReference type="NCBI Taxonomy" id="181527"/>
    <lineage>
        <taxon>Eukaryota</taxon>
        <taxon>Fungi</taxon>
        <taxon>Dikarya</taxon>
        <taxon>Basidiomycota</taxon>
        <taxon>Agaricomycotina</taxon>
        <taxon>Agaricomycetes</taxon>
        <taxon>Agaricomycetidae</taxon>
        <taxon>Agaricales</taxon>
        <taxon>Pluteineae</taxon>
        <taxon>Pluteaceae</taxon>
        <taxon>Pluteus</taxon>
    </lineage>
</organism>
<protein>
    <submittedName>
        <fullName evidence="1">Uncharacterized protein</fullName>
    </submittedName>
</protein>
<reference evidence="1 2" key="1">
    <citation type="journal article" date="2019" name="Nat. Ecol. Evol.">
        <title>Megaphylogeny resolves global patterns of mushroom evolution.</title>
        <authorList>
            <person name="Varga T."/>
            <person name="Krizsan K."/>
            <person name="Foldi C."/>
            <person name="Dima B."/>
            <person name="Sanchez-Garcia M."/>
            <person name="Sanchez-Ramirez S."/>
            <person name="Szollosi G.J."/>
            <person name="Szarkandi J.G."/>
            <person name="Papp V."/>
            <person name="Albert L."/>
            <person name="Andreopoulos W."/>
            <person name="Angelini C."/>
            <person name="Antonin V."/>
            <person name="Barry K.W."/>
            <person name="Bougher N.L."/>
            <person name="Buchanan P."/>
            <person name="Buyck B."/>
            <person name="Bense V."/>
            <person name="Catcheside P."/>
            <person name="Chovatia M."/>
            <person name="Cooper J."/>
            <person name="Damon W."/>
            <person name="Desjardin D."/>
            <person name="Finy P."/>
            <person name="Geml J."/>
            <person name="Haridas S."/>
            <person name="Hughes K."/>
            <person name="Justo A."/>
            <person name="Karasinski D."/>
            <person name="Kautmanova I."/>
            <person name="Kiss B."/>
            <person name="Kocsube S."/>
            <person name="Kotiranta H."/>
            <person name="LaButti K.M."/>
            <person name="Lechner B.E."/>
            <person name="Liimatainen K."/>
            <person name="Lipzen A."/>
            <person name="Lukacs Z."/>
            <person name="Mihaltcheva S."/>
            <person name="Morgado L.N."/>
            <person name="Niskanen T."/>
            <person name="Noordeloos M.E."/>
            <person name="Ohm R.A."/>
            <person name="Ortiz-Santana B."/>
            <person name="Ovrebo C."/>
            <person name="Racz N."/>
            <person name="Riley R."/>
            <person name="Savchenko A."/>
            <person name="Shiryaev A."/>
            <person name="Soop K."/>
            <person name="Spirin V."/>
            <person name="Szebenyi C."/>
            <person name="Tomsovsky M."/>
            <person name="Tulloss R.E."/>
            <person name="Uehling J."/>
            <person name="Grigoriev I.V."/>
            <person name="Vagvolgyi C."/>
            <person name="Papp T."/>
            <person name="Martin F.M."/>
            <person name="Miettinen O."/>
            <person name="Hibbett D.S."/>
            <person name="Nagy L.G."/>
        </authorList>
    </citation>
    <scope>NUCLEOTIDE SEQUENCE [LARGE SCALE GENOMIC DNA]</scope>
    <source>
        <strain evidence="1 2">NL-1719</strain>
    </source>
</reference>
<dbReference type="Proteomes" id="UP000308600">
    <property type="component" value="Unassembled WGS sequence"/>
</dbReference>
<accession>A0ACD3AMK4</accession>
<dbReference type="EMBL" id="ML208390">
    <property type="protein sequence ID" value="TFK66930.1"/>
    <property type="molecule type" value="Genomic_DNA"/>
</dbReference>
<gene>
    <name evidence="1" type="ORF">BDN72DRAFT_843628</name>
</gene>